<name>A0A5C6B7D1_9BACT</name>
<keyword evidence="2" id="KW-0964">Secreted</keyword>
<dbReference type="Proteomes" id="UP000320176">
    <property type="component" value="Unassembled WGS sequence"/>
</dbReference>
<evidence type="ECO:0000256" key="1">
    <source>
        <dbReference type="ARBA" id="ARBA00004613"/>
    </source>
</evidence>
<accession>A0A5C6B7D1</accession>
<dbReference type="EMBL" id="SJPN01000001">
    <property type="protein sequence ID" value="TWU08155.1"/>
    <property type="molecule type" value="Genomic_DNA"/>
</dbReference>
<dbReference type="PRINTS" id="PR00313">
    <property type="entry name" value="CABNDNGRPT"/>
</dbReference>
<feature type="compositionally biased region" description="Gly residues" evidence="3">
    <location>
        <begin position="264"/>
        <end position="273"/>
    </location>
</feature>
<dbReference type="InterPro" id="IPR001343">
    <property type="entry name" value="Hemolysn_Ca-bd"/>
</dbReference>
<keyword evidence="5" id="KW-1185">Reference proteome</keyword>
<evidence type="ECO:0000256" key="2">
    <source>
        <dbReference type="ARBA" id="ARBA00022525"/>
    </source>
</evidence>
<dbReference type="OrthoDB" id="250917at2"/>
<feature type="region of interest" description="Disordered" evidence="3">
    <location>
        <begin position="194"/>
        <end position="278"/>
    </location>
</feature>
<dbReference type="PANTHER" id="PTHR38340:SF1">
    <property type="entry name" value="S-LAYER PROTEIN"/>
    <property type="match status" value="1"/>
</dbReference>
<dbReference type="SUPFAM" id="SSF55486">
    <property type="entry name" value="Metalloproteases ('zincins'), catalytic domain"/>
    <property type="match status" value="1"/>
</dbReference>
<evidence type="ECO:0000313" key="5">
    <source>
        <dbReference type="Proteomes" id="UP000320176"/>
    </source>
</evidence>
<evidence type="ECO:0000256" key="3">
    <source>
        <dbReference type="SAM" id="MobiDB-lite"/>
    </source>
</evidence>
<sequence length="521" mass="57128">MFTKQQRKARRSRKIKHRNLRLEMLSQRQLMAADISFADGIIDIEGTNNRDIIQIDGSSTGLGYITIRNSSGNIVDDAYFWGPNFSEIHVRALGGHDHVENNTDISSKQWGGTGDDTLLGGTARDELRGDTGNDRLEGHDGNDYLSGWDDNDTILGGNGDDDIYGGAGDDWLYGGDGNDFLAGWTGVDRIYGQNDDDTLKGGDHDDRLYGGSGNDLLQGQAGNDYLYGNGDHDTLQGGDGDDYLSGSSGNDNLYGGKGEDDLNGGSGDDGLFGGADDDELNGGTGDDRFLVNRDANTGYIADILEDIAWNDARINFQDGEGRKFESSGDRWAEFADGSFTDAEIERVDLALAELHGLTGNTRLLKRANGGELTFERMGPRLKGNFTPNGYNNSLTGTVVLLDNGFAQTDDRLSQTVIHEVGHNFDNENLRWKQWKSISGWTKTVGKDKDDYRQSGDGTWFYKNTASFARNYGRFDPLEDFATYFAKTVMSMTGLTYDDDGSGGSDPLKDQFMMDFINDMKV</sequence>
<dbReference type="SUPFAM" id="SSF51120">
    <property type="entry name" value="beta-Roll"/>
    <property type="match status" value="3"/>
</dbReference>
<dbReference type="Gene3D" id="2.150.10.10">
    <property type="entry name" value="Serralysin-like metalloprotease, C-terminal"/>
    <property type="match status" value="4"/>
</dbReference>
<dbReference type="AlphaFoldDB" id="A0A5C6B7D1"/>
<dbReference type="InterPro" id="IPR018511">
    <property type="entry name" value="Hemolysin-typ_Ca-bd_CS"/>
</dbReference>
<reference evidence="4 5" key="1">
    <citation type="submission" date="2019-02" db="EMBL/GenBank/DDBJ databases">
        <title>Deep-cultivation of Planctomycetes and their phenomic and genomic characterization uncovers novel biology.</title>
        <authorList>
            <person name="Wiegand S."/>
            <person name="Jogler M."/>
            <person name="Boedeker C."/>
            <person name="Pinto D."/>
            <person name="Vollmers J."/>
            <person name="Rivas-Marin E."/>
            <person name="Kohn T."/>
            <person name="Peeters S.H."/>
            <person name="Heuer A."/>
            <person name="Rast P."/>
            <person name="Oberbeckmann S."/>
            <person name="Bunk B."/>
            <person name="Jeske O."/>
            <person name="Meyerdierks A."/>
            <person name="Storesund J.E."/>
            <person name="Kallscheuer N."/>
            <person name="Luecker S."/>
            <person name="Lage O.M."/>
            <person name="Pohl T."/>
            <person name="Merkel B.J."/>
            <person name="Hornburger P."/>
            <person name="Mueller R.-W."/>
            <person name="Bruemmer F."/>
            <person name="Labrenz M."/>
            <person name="Spormann A.M."/>
            <person name="Op Den Camp H."/>
            <person name="Overmann J."/>
            <person name="Amann R."/>
            <person name="Jetten M.S.M."/>
            <person name="Mascher T."/>
            <person name="Medema M.H."/>
            <person name="Devos D.P."/>
            <person name="Kaster A.-K."/>
            <person name="Ovreas L."/>
            <person name="Rohde M."/>
            <person name="Galperin M.Y."/>
            <person name="Jogler C."/>
        </authorList>
    </citation>
    <scope>NUCLEOTIDE SEQUENCE [LARGE SCALE GENOMIC DNA]</scope>
    <source>
        <strain evidence="4 5">Pla52n</strain>
    </source>
</reference>
<comment type="subcellular location">
    <subcellularLocation>
        <location evidence="1">Secreted</location>
    </subcellularLocation>
</comment>
<protein>
    <submittedName>
        <fullName evidence="4">Hemolysin, plasmid</fullName>
    </submittedName>
</protein>
<comment type="caution">
    <text evidence="4">The sequence shown here is derived from an EMBL/GenBank/DDBJ whole genome shotgun (WGS) entry which is preliminary data.</text>
</comment>
<proteinExistence type="predicted"/>
<feature type="compositionally biased region" description="Basic and acidic residues" evidence="3">
    <location>
        <begin position="197"/>
        <end position="208"/>
    </location>
</feature>
<dbReference type="PROSITE" id="PS00330">
    <property type="entry name" value="HEMOLYSIN_CALCIUM"/>
    <property type="match status" value="4"/>
</dbReference>
<organism evidence="4 5">
    <name type="scientific">Stieleria varia</name>
    <dbReference type="NCBI Taxonomy" id="2528005"/>
    <lineage>
        <taxon>Bacteria</taxon>
        <taxon>Pseudomonadati</taxon>
        <taxon>Planctomycetota</taxon>
        <taxon>Planctomycetia</taxon>
        <taxon>Pirellulales</taxon>
        <taxon>Pirellulaceae</taxon>
        <taxon>Stieleria</taxon>
    </lineage>
</organism>
<dbReference type="GO" id="GO:0005576">
    <property type="term" value="C:extracellular region"/>
    <property type="evidence" value="ECO:0007669"/>
    <property type="project" value="UniProtKB-SubCell"/>
</dbReference>
<dbReference type="InterPro" id="IPR011049">
    <property type="entry name" value="Serralysin-like_metalloprot_C"/>
</dbReference>
<dbReference type="Pfam" id="PF00353">
    <property type="entry name" value="HemolysinCabind"/>
    <property type="match status" value="5"/>
</dbReference>
<dbReference type="GO" id="GO:0005509">
    <property type="term" value="F:calcium ion binding"/>
    <property type="evidence" value="ECO:0007669"/>
    <property type="project" value="InterPro"/>
</dbReference>
<dbReference type="RefSeq" id="WP_146518252.1">
    <property type="nucleotide sequence ID" value="NZ_CP151726.1"/>
</dbReference>
<gene>
    <name evidence="4" type="primary">hlyA_1</name>
    <name evidence="4" type="ORF">Pla52n_07370</name>
</gene>
<evidence type="ECO:0000313" key="4">
    <source>
        <dbReference type="EMBL" id="TWU08155.1"/>
    </source>
</evidence>
<dbReference type="PANTHER" id="PTHR38340">
    <property type="entry name" value="S-LAYER PROTEIN"/>
    <property type="match status" value="1"/>
</dbReference>
<dbReference type="InterPro" id="IPR050557">
    <property type="entry name" value="RTX_toxin/Mannuronan_C5-epim"/>
</dbReference>